<proteinExistence type="predicted"/>
<name>A0A562MK94_9SPHI</name>
<evidence type="ECO:0000256" key="1">
    <source>
        <dbReference type="SAM" id="SignalP"/>
    </source>
</evidence>
<reference evidence="2 3" key="1">
    <citation type="journal article" date="2015" name="Stand. Genomic Sci.">
        <title>Genomic Encyclopedia of Bacterial and Archaeal Type Strains, Phase III: the genomes of soil and plant-associated and newly described type strains.</title>
        <authorList>
            <person name="Whitman W.B."/>
            <person name="Woyke T."/>
            <person name="Klenk H.P."/>
            <person name="Zhou Y."/>
            <person name="Lilburn T.G."/>
            <person name="Beck B.J."/>
            <person name="De Vos P."/>
            <person name="Vandamme P."/>
            <person name="Eisen J.A."/>
            <person name="Garrity G."/>
            <person name="Hugenholtz P."/>
            <person name="Kyrpides N.C."/>
        </authorList>
    </citation>
    <scope>NUCLEOTIDE SEQUENCE [LARGE SCALE GENOMIC DNA]</scope>
    <source>
        <strain evidence="2 3">CGMCC 1.6855</strain>
    </source>
</reference>
<accession>A0A562MK94</accession>
<dbReference type="AlphaFoldDB" id="A0A562MK94"/>
<organism evidence="2 3">
    <name type="scientific">Sphingobacterium siyangense</name>
    <dbReference type="NCBI Taxonomy" id="459529"/>
    <lineage>
        <taxon>Bacteria</taxon>
        <taxon>Pseudomonadati</taxon>
        <taxon>Bacteroidota</taxon>
        <taxon>Sphingobacteriia</taxon>
        <taxon>Sphingobacteriales</taxon>
        <taxon>Sphingobacteriaceae</taxon>
        <taxon>Sphingobacterium</taxon>
    </lineage>
</organism>
<dbReference type="Proteomes" id="UP000315908">
    <property type="component" value="Unassembled WGS sequence"/>
</dbReference>
<protein>
    <recommendedName>
        <fullName evidence="4">Secreted protein</fullName>
    </recommendedName>
</protein>
<evidence type="ECO:0000313" key="2">
    <source>
        <dbReference type="EMBL" id="TWI20349.1"/>
    </source>
</evidence>
<evidence type="ECO:0000313" key="3">
    <source>
        <dbReference type="Proteomes" id="UP000315908"/>
    </source>
</evidence>
<feature type="chain" id="PRO_5022038950" description="Secreted protein" evidence="1">
    <location>
        <begin position="27"/>
        <end position="98"/>
    </location>
</feature>
<gene>
    <name evidence="2" type="ORF">IQ31_02304</name>
</gene>
<dbReference type="EMBL" id="VLKR01000010">
    <property type="protein sequence ID" value="TWI20349.1"/>
    <property type="molecule type" value="Genomic_DNA"/>
</dbReference>
<feature type="signal peptide" evidence="1">
    <location>
        <begin position="1"/>
        <end position="26"/>
    </location>
</feature>
<comment type="caution">
    <text evidence="2">The sequence shown here is derived from an EMBL/GenBank/DDBJ whole genome shotgun (WGS) entry which is preliminary data.</text>
</comment>
<sequence>MKNLKMNLFMLAAVVIAGVTMSFKMASTSTVYHYDSESTAAGAFATVGNWQPGTSSEPCGTGEDKPCQITAENAMDLQSKLNGKTNPQVLAIVDSKRE</sequence>
<keyword evidence="1" id="KW-0732">Signal</keyword>
<evidence type="ECO:0008006" key="4">
    <source>
        <dbReference type="Google" id="ProtNLM"/>
    </source>
</evidence>